<dbReference type="AlphaFoldDB" id="A0A8J5H6H4"/>
<evidence type="ECO:0000256" key="1">
    <source>
        <dbReference type="SAM" id="MobiDB-lite"/>
    </source>
</evidence>
<protein>
    <submittedName>
        <fullName evidence="2">Uncharacterized protein</fullName>
    </submittedName>
</protein>
<comment type="caution">
    <text evidence="2">The sequence shown here is derived from an EMBL/GenBank/DDBJ whole genome shotgun (WGS) entry which is preliminary data.</text>
</comment>
<reference evidence="2 3" key="1">
    <citation type="submission" date="2020-08" db="EMBL/GenBank/DDBJ databases">
        <title>Plant Genome Project.</title>
        <authorList>
            <person name="Zhang R.-G."/>
        </authorList>
    </citation>
    <scope>NUCLEOTIDE SEQUENCE [LARGE SCALE GENOMIC DNA]</scope>
    <source>
        <tissue evidence="2">Rhizome</tissue>
    </source>
</reference>
<feature type="region of interest" description="Disordered" evidence="1">
    <location>
        <begin position="21"/>
        <end position="47"/>
    </location>
</feature>
<feature type="compositionally biased region" description="Basic and acidic residues" evidence="1">
    <location>
        <begin position="32"/>
        <end position="44"/>
    </location>
</feature>
<proteinExistence type="predicted"/>
<sequence>MAGIDAAVASFEYARSASLAIHHASPSSQGEAMEKTRDERDRAAEAAPVYDKQISHEANKAVRSALASGNVGDVIRSLDLALTICPRSSSSPRHRLR</sequence>
<keyword evidence="3" id="KW-1185">Reference proteome</keyword>
<dbReference type="EMBL" id="JACMSC010000006">
    <property type="protein sequence ID" value="KAG6517709.1"/>
    <property type="molecule type" value="Genomic_DNA"/>
</dbReference>
<evidence type="ECO:0000313" key="3">
    <source>
        <dbReference type="Proteomes" id="UP000734854"/>
    </source>
</evidence>
<gene>
    <name evidence="2" type="ORF">ZIOFF_021106</name>
</gene>
<dbReference type="Proteomes" id="UP000734854">
    <property type="component" value="Unassembled WGS sequence"/>
</dbReference>
<name>A0A8J5H6H4_ZINOF</name>
<accession>A0A8J5H6H4</accession>
<evidence type="ECO:0000313" key="2">
    <source>
        <dbReference type="EMBL" id="KAG6517709.1"/>
    </source>
</evidence>
<organism evidence="2 3">
    <name type="scientific">Zingiber officinale</name>
    <name type="common">Ginger</name>
    <name type="synonym">Amomum zingiber</name>
    <dbReference type="NCBI Taxonomy" id="94328"/>
    <lineage>
        <taxon>Eukaryota</taxon>
        <taxon>Viridiplantae</taxon>
        <taxon>Streptophyta</taxon>
        <taxon>Embryophyta</taxon>
        <taxon>Tracheophyta</taxon>
        <taxon>Spermatophyta</taxon>
        <taxon>Magnoliopsida</taxon>
        <taxon>Liliopsida</taxon>
        <taxon>Zingiberales</taxon>
        <taxon>Zingiberaceae</taxon>
        <taxon>Zingiber</taxon>
    </lineage>
</organism>